<dbReference type="Pfam" id="PF04481">
    <property type="entry name" value="DUF561"/>
    <property type="match status" value="1"/>
</dbReference>
<dbReference type="EMBL" id="MF101445">
    <property type="protein sequence ID" value="ARW66990.1"/>
    <property type="molecule type" value="Genomic_DNA"/>
</dbReference>
<reference evidence="5" key="1">
    <citation type="journal article" date="2017" name="J. Phycol.">
        <title>Analysis of chloroplast genomes and a supermatrix inform reclassification of the Rhodomelaceae (Rhodophyta).</title>
        <authorList>
            <person name="Diaz-Tapia P."/>
            <person name="Maggs C.A."/>
            <person name="West J.A."/>
            <person name="Verbruggen H."/>
        </authorList>
    </citation>
    <scope>NUCLEOTIDE SEQUENCE</scope>
    <source>
        <strain evidence="5">PD1151</strain>
    </source>
</reference>
<evidence type="ECO:0000256" key="2">
    <source>
        <dbReference type="ARBA" id="ARBA00009664"/>
    </source>
</evidence>
<keyword evidence="5" id="KW-0150">Chloroplast</keyword>
<sequence>MNLFNRQLYLPFYSKKIIKVIIGLDNSNIHQILKIAKAAELSDANYIDIIANPYIVKLLKSIVNLPICVSSINPISLYNCVLSGADLVEIGNFDMFYKDNIYLTYIDIINLAKETRSLVGNIDICVTIPHYLSLNEQIQIAKELESLGINILQTEGISLNNYTDYKLLFDNKLSDKISISTDLSALTLSSTYILSKFVDIPIITSSAMNCLTCPIANFYGSSGVGIGKAISQEKNIYNMSYYINEVRNSIYYTSNFYPDNNFIMNLRINNYKDNFKNLID</sequence>
<dbReference type="RefSeq" id="YP_009397804.1">
    <property type="nucleotide sequence ID" value="NC_035289.1"/>
</dbReference>
<accession>A0A1Z1MLL0</accession>
<dbReference type="PANTHER" id="PTHR36895">
    <property type="match status" value="1"/>
</dbReference>
<dbReference type="AlphaFoldDB" id="A0A1Z1MLL0"/>
<proteinExistence type="inferred from homology"/>
<evidence type="ECO:0000256" key="1">
    <source>
        <dbReference type="ARBA" id="ARBA00004474"/>
    </source>
</evidence>
<dbReference type="SUPFAM" id="SSF51395">
    <property type="entry name" value="FMN-linked oxidoreductases"/>
    <property type="match status" value="1"/>
</dbReference>
<dbReference type="InterPro" id="IPR007570">
    <property type="entry name" value="Uncharacterised_Ycf23"/>
</dbReference>
<evidence type="ECO:0000313" key="5">
    <source>
        <dbReference type="EMBL" id="ARW66990.1"/>
    </source>
</evidence>
<organism evidence="5">
    <name type="scientific">Sonderella linearis</name>
    <dbReference type="NCBI Taxonomy" id="110477"/>
    <lineage>
        <taxon>Eukaryota</taxon>
        <taxon>Rhodophyta</taxon>
        <taxon>Florideophyceae</taxon>
        <taxon>Rhodymeniophycidae</taxon>
        <taxon>Ceramiales</taxon>
        <taxon>Rhodomelaceae</taxon>
        <taxon>Sonderella</taxon>
    </lineage>
</organism>
<keyword evidence="4 5" id="KW-0934">Plastid</keyword>
<protein>
    <recommendedName>
        <fullName evidence="3">Uncharacterized protein ycf23</fullName>
    </recommendedName>
</protein>
<dbReference type="GeneID" id="33360228"/>
<geneLocation type="chloroplast" evidence="5"/>
<dbReference type="PANTHER" id="PTHR36895:SF1">
    <property type="entry name" value="YCF23 PROTEIN"/>
    <property type="match status" value="1"/>
</dbReference>
<comment type="subcellular location">
    <subcellularLocation>
        <location evidence="1">Plastid</location>
    </subcellularLocation>
</comment>
<evidence type="ECO:0000256" key="4">
    <source>
        <dbReference type="ARBA" id="ARBA00022640"/>
    </source>
</evidence>
<evidence type="ECO:0000256" key="3">
    <source>
        <dbReference type="ARBA" id="ARBA00021523"/>
    </source>
</evidence>
<gene>
    <name evidence="5" type="primary">ycf23</name>
</gene>
<dbReference type="GO" id="GO:0009536">
    <property type="term" value="C:plastid"/>
    <property type="evidence" value="ECO:0007669"/>
    <property type="project" value="UniProtKB-SubCell"/>
</dbReference>
<name>A0A1Z1MLL0_9FLOR</name>
<comment type="similarity">
    <text evidence="2">Belongs to the ycf23 family.</text>
</comment>